<proteinExistence type="predicted"/>
<name>A0A090DUZ2_MESPL</name>
<gene>
    <name evidence="1" type="ORF">MPL3356_340012</name>
</gene>
<accession>A0A090DUZ2</accession>
<dbReference type="AlphaFoldDB" id="A0A090DUZ2"/>
<evidence type="ECO:0000313" key="1">
    <source>
        <dbReference type="EMBL" id="CDX20771.1"/>
    </source>
</evidence>
<protein>
    <submittedName>
        <fullName evidence="1">Uncharacterized protein</fullName>
    </submittedName>
</protein>
<dbReference type="Proteomes" id="UP000045285">
    <property type="component" value="Unassembled WGS sequence"/>
</dbReference>
<sequence>MNFSQPDIDPIDLSVQGIKLSDESIQREGRIIGQVCSYLIQLRNEGIDPVYSLRDNDPILGQVRPERTRRHGSLPNQKASGSVQHQESLIFSRFDRNKAHVGSGHCFTNCRRISGVILRAATHERFNVAWRNQASWPSPCN</sequence>
<dbReference type="EMBL" id="CCMZ01000028">
    <property type="protein sequence ID" value="CDX20771.1"/>
    <property type="molecule type" value="Genomic_DNA"/>
</dbReference>
<keyword evidence="2" id="KW-1185">Reference proteome</keyword>
<evidence type="ECO:0000313" key="2">
    <source>
        <dbReference type="Proteomes" id="UP000045285"/>
    </source>
</evidence>
<organism evidence="1 2">
    <name type="scientific">Mesorhizobium plurifarium</name>
    <dbReference type="NCBI Taxonomy" id="69974"/>
    <lineage>
        <taxon>Bacteria</taxon>
        <taxon>Pseudomonadati</taxon>
        <taxon>Pseudomonadota</taxon>
        <taxon>Alphaproteobacteria</taxon>
        <taxon>Hyphomicrobiales</taxon>
        <taxon>Phyllobacteriaceae</taxon>
        <taxon>Mesorhizobium</taxon>
    </lineage>
</organism>
<reference evidence="2" key="1">
    <citation type="submission" date="2014-08" db="EMBL/GenBank/DDBJ databases">
        <authorList>
            <person name="Moulin L."/>
        </authorList>
    </citation>
    <scope>NUCLEOTIDE SEQUENCE [LARGE SCALE GENOMIC DNA]</scope>
</reference>